<dbReference type="Gene3D" id="3.60.15.10">
    <property type="entry name" value="Ribonuclease Z/Hydroxyacylglutathione hydrolase-like"/>
    <property type="match status" value="1"/>
</dbReference>
<dbReference type="GO" id="GO:0046872">
    <property type="term" value="F:metal ion binding"/>
    <property type="evidence" value="ECO:0007669"/>
    <property type="project" value="UniProtKB-KW"/>
</dbReference>
<dbReference type="SUPFAM" id="SSF56281">
    <property type="entry name" value="Metallo-hydrolase/oxidoreductase"/>
    <property type="match status" value="1"/>
</dbReference>
<keyword evidence="4" id="KW-0862">Zinc</keyword>
<dbReference type="PANTHER" id="PTHR46233">
    <property type="entry name" value="HYDROXYACYLGLUTATHIONE HYDROLASE GLOC"/>
    <property type="match status" value="1"/>
</dbReference>
<dbReference type="InterPro" id="IPR051453">
    <property type="entry name" value="MBL_Glyoxalase_II"/>
</dbReference>
<protein>
    <submittedName>
        <fullName evidence="6">MBL fold metallo-hydrolase</fullName>
    </submittedName>
</protein>
<feature type="domain" description="Metallo-beta-lactamase" evidence="5">
    <location>
        <begin position="20"/>
        <end position="199"/>
    </location>
</feature>
<dbReference type="EMBL" id="DWZA01000006">
    <property type="protein sequence ID" value="HJA70129.1"/>
    <property type="molecule type" value="Genomic_DNA"/>
</dbReference>
<dbReference type="SMART" id="SM00849">
    <property type="entry name" value="Lactamase_B"/>
    <property type="match status" value="1"/>
</dbReference>
<evidence type="ECO:0000313" key="7">
    <source>
        <dbReference type="Proteomes" id="UP000823900"/>
    </source>
</evidence>
<evidence type="ECO:0000256" key="3">
    <source>
        <dbReference type="ARBA" id="ARBA00022801"/>
    </source>
</evidence>
<evidence type="ECO:0000256" key="1">
    <source>
        <dbReference type="ARBA" id="ARBA00001947"/>
    </source>
</evidence>
<dbReference type="PANTHER" id="PTHR46233:SF3">
    <property type="entry name" value="HYDROXYACYLGLUTATHIONE HYDROLASE GLOC"/>
    <property type="match status" value="1"/>
</dbReference>
<name>A0A9D2HGL6_9FIRM</name>
<reference evidence="6" key="1">
    <citation type="journal article" date="2021" name="PeerJ">
        <title>Extensive microbial diversity within the chicken gut microbiome revealed by metagenomics and culture.</title>
        <authorList>
            <person name="Gilroy R."/>
            <person name="Ravi A."/>
            <person name="Getino M."/>
            <person name="Pursley I."/>
            <person name="Horton D.L."/>
            <person name="Alikhan N.F."/>
            <person name="Baker D."/>
            <person name="Gharbi K."/>
            <person name="Hall N."/>
            <person name="Watson M."/>
            <person name="Adriaenssens E.M."/>
            <person name="Foster-Nyarko E."/>
            <person name="Jarju S."/>
            <person name="Secka A."/>
            <person name="Antonio M."/>
            <person name="Oren A."/>
            <person name="Chaudhuri R.R."/>
            <person name="La Ragione R."/>
            <person name="Hildebrand F."/>
            <person name="Pallen M.J."/>
        </authorList>
    </citation>
    <scope>NUCLEOTIDE SEQUENCE</scope>
    <source>
        <strain evidence="6">CHK178-16964</strain>
    </source>
</reference>
<dbReference type="InterPro" id="IPR036866">
    <property type="entry name" value="RibonucZ/Hydroxyglut_hydro"/>
</dbReference>
<accession>A0A9D2HGL6</accession>
<proteinExistence type="predicted"/>
<keyword evidence="3" id="KW-0378">Hydrolase</keyword>
<dbReference type="GO" id="GO:0016787">
    <property type="term" value="F:hydrolase activity"/>
    <property type="evidence" value="ECO:0007669"/>
    <property type="project" value="UniProtKB-KW"/>
</dbReference>
<reference evidence="6" key="2">
    <citation type="submission" date="2021-04" db="EMBL/GenBank/DDBJ databases">
        <authorList>
            <person name="Gilroy R."/>
        </authorList>
    </citation>
    <scope>NUCLEOTIDE SEQUENCE</scope>
    <source>
        <strain evidence="6">CHK178-16964</strain>
    </source>
</reference>
<evidence type="ECO:0000313" key="6">
    <source>
        <dbReference type="EMBL" id="HJA70129.1"/>
    </source>
</evidence>
<dbReference type="Pfam" id="PF00753">
    <property type="entry name" value="Lactamase_B"/>
    <property type="match status" value="1"/>
</dbReference>
<keyword evidence="2" id="KW-0479">Metal-binding</keyword>
<organism evidence="6 7">
    <name type="scientific">Candidatus Lachnoclostridium stercoravium</name>
    <dbReference type="NCBI Taxonomy" id="2838633"/>
    <lineage>
        <taxon>Bacteria</taxon>
        <taxon>Bacillati</taxon>
        <taxon>Bacillota</taxon>
        <taxon>Clostridia</taxon>
        <taxon>Lachnospirales</taxon>
        <taxon>Lachnospiraceae</taxon>
    </lineage>
</organism>
<dbReference type="AlphaFoldDB" id="A0A9D2HGL6"/>
<sequence>MDSHEDRGLRIKSAVLGAVGTNCYLVYNEKTKKAVIVDPADNAPYIKSQCISLGIEPEAILLTHGHADHMLAADSLRKEYGIPLIAGEKEEKLLADPSMNLSLMIGGVQVGLKADKTVREGDVLELIGFRFRVIGTPGHTSGSVCYWITEEDVLFAGDTLFEESFGRTDFPTGSMSSLCRSVIDKLFELPDTTMVYSGHGPATTIGHEKEYNPIYHYRRDL</sequence>
<comment type="caution">
    <text evidence="6">The sequence shown here is derived from an EMBL/GenBank/DDBJ whole genome shotgun (WGS) entry which is preliminary data.</text>
</comment>
<comment type="cofactor">
    <cofactor evidence="1">
        <name>Zn(2+)</name>
        <dbReference type="ChEBI" id="CHEBI:29105"/>
    </cofactor>
</comment>
<evidence type="ECO:0000256" key="4">
    <source>
        <dbReference type="ARBA" id="ARBA00022833"/>
    </source>
</evidence>
<evidence type="ECO:0000256" key="2">
    <source>
        <dbReference type="ARBA" id="ARBA00022723"/>
    </source>
</evidence>
<dbReference type="Proteomes" id="UP000823900">
    <property type="component" value="Unassembled WGS sequence"/>
</dbReference>
<gene>
    <name evidence="6" type="ORF">IAA07_00940</name>
</gene>
<dbReference type="InterPro" id="IPR001279">
    <property type="entry name" value="Metallo-B-lactamas"/>
</dbReference>
<dbReference type="CDD" id="cd06262">
    <property type="entry name" value="metallo-hydrolase-like_MBL-fold"/>
    <property type="match status" value="1"/>
</dbReference>
<evidence type="ECO:0000259" key="5">
    <source>
        <dbReference type="SMART" id="SM00849"/>
    </source>
</evidence>